<dbReference type="AlphaFoldDB" id="A0AA92C557"/>
<proteinExistence type="predicted"/>
<dbReference type="RefSeq" id="WP_111846577.1">
    <property type="nucleotide sequence ID" value="NZ_QDFR01000002.1"/>
</dbReference>
<dbReference type="Proteomes" id="UP000244335">
    <property type="component" value="Unassembled WGS sequence"/>
</dbReference>
<dbReference type="EMBL" id="QDFR01000002">
    <property type="protein sequence ID" value="PVE55608.1"/>
    <property type="molecule type" value="Genomic_DNA"/>
</dbReference>
<comment type="caution">
    <text evidence="1">The sequence shown here is derived from an EMBL/GenBank/DDBJ whole genome shotgun (WGS) entry which is preliminary data.</text>
</comment>
<sequence>MPTGFNLFSLDMFKIFKPSAPKAEFTPEEMPLHSLGRHDESKNRDREQEAEIAFWGLACYPVV</sequence>
<reference evidence="1 2" key="1">
    <citation type="submission" date="2018-04" db="EMBL/GenBank/DDBJ databases">
        <authorList>
            <person name="Hagen T."/>
        </authorList>
    </citation>
    <scope>NUCLEOTIDE SEQUENCE [LARGE SCALE GENOMIC DNA]</scope>
    <source>
        <strain evidence="1 2">TPD7009</strain>
    </source>
</reference>
<protein>
    <submittedName>
        <fullName evidence="1">Uncharacterized protein</fullName>
    </submittedName>
</protein>
<gene>
    <name evidence="1" type="ORF">DC430_10610</name>
</gene>
<evidence type="ECO:0000313" key="1">
    <source>
        <dbReference type="EMBL" id="PVE55608.1"/>
    </source>
</evidence>
<name>A0AA92C557_RHIRH</name>
<accession>A0AA92C557</accession>
<evidence type="ECO:0000313" key="2">
    <source>
        <dbReference type="Proteomes" id="UP000244335"/>
    </source>
</evidence>
<organism evidence="1 2">
    <name type="scientific">Rhizobium rhizogenes</name>
    <name type="common">Agrobacterium rhizogenes</name>
    <dbReference type="NCBI Taxonomy" id="359"/>
    <lineage>
        <taxon>Bacteria</taxon>
        <taxon>Pseudomonadati</taxon>
        <taxon>Pseudomonadota</taxon>
        <taxon>Alphaproteobacteria</taxon>
        <taxon>Hyphomicrobiales</taxon>
        <taxon>Rhizobiaceae</taxon>
        <taxon>Rhizobium/Agrobacterium group</taxon>
        <taxon>Rhizobium</taxon>
    </lineage>
</organism>